<evidence type="ECO:0000256" key="1">
    <source>
        <dbReference type="ARBA" id="ARBA00009981"/>
    </source>
</evidence>
<dbReference type="SUPFAM" id="SSF143120">
    <property type="entry name" value="YefM-like"/>
    <property type="match status" value="1"/>
</dbReference>
<dbReference type="Proteomes" id="UP000218238">
    <property type="component" value="Unassembled WGS sequence"/>
</dbReference>
<dbReference type="OrthoDB" id="428373at2"/>
<name>A0A2A2TDM5_9CYAN</name>
<sequence>MTLSLRNIYPLSEFQRGAKAFLEKLRGTKEPIILTVNGKASVVVQDAQSYQELLDRLEILETSAGIRKSLQEFEQGKGIPLDEAFEHLRTKYDIQG</sequence>
<comment type="caution">
    <text evidence="3">The sequence shown here is derived from an EMBL/GenBank/DDBJ whole genome shotgun (WGS) entry which is preliminary data.</text>
</comment>
<dbReference type="InterPro" id="IPR006442">
    <property type="entry name" value="Antitoxin_Phd/YefM"/>
</dbReference>
<comment type="function">
    <text evidence="2">Antitoxin component of a type II toxin-antitoxin (TA) system.</text>
</comment>
<dbReference type="EMBL" id="NTFS01000341">
    <property type="protein sequence ID" value="PAX51746.1"/>
    <property type="molecule type" value="Genomic_DNA"/>
</dbReference>
<evidence type="ECO:0000313" key="4">
    <source>
        <dbReference type="Proteomes" id="UP000218238"/>
    </source>
</evidence>
<keyword evidence="4" id="KW-1185">Reference proteome</keyword>
<gene>
    <name evidence="3" type="ORF">CK510_23100</name>
</gene>
<dbReference type="AlphaFoldDB" id="A0A2A2TDM5"/>
<dbReference type="Pfam" id="PF02604">
    <property type="entry name" value="PhdYeFM_antitox"/>
    <property type="match status" value="1"/>
</dbReference>
<accession>A0A2A2TDM5</accession>
<evidence type="ECO:0000256" key="2">
    <source>
        <dbReference type="RuleBase" id="RU362080"/>
    </source>
</evidence>
<dbReference type="InterPro" id="IPR036165">
    <property type="entry name" value="YefM-like_sf"/>
</dbReference>
<protein>
    <recommendedName>
        <fullName evidence="2">Antitoxin</fullName>
    </recommendedName>
</protein>
<proteinExistence type="inferred from homology"/>
<reference evidence="3 4" key="1">
    <citation type="submission" date="2017-08" db="EMBL/GenBank/DDBJ databases">
        <title>Draft genome sequence of filamentous cyanobacterium Calothrix elsteri CCALA 953.</title>
        <authorList>
            <person name="Gagunashvili A.N."/>
            <person name="Elster J."/>
            <person name="Andresson O.S."/>
        </authorList>
    </citation>
    <scope>NUCLEOTIDE SEQUENCE [LARGE SCALE GENOMIC DNA]</scope>
    <source>
        <strain evidence="3 4">CCALA 953</strain>
    </source>
</reference>
<organism evidence="3 4">
    <name type="scientific">Brunnivagina elsteri CCALA 953</name>
    <dbReference type="NCBI Taxonomy" id="987040"/>
    <lineage>
        <taxon>Bacteria</taxon>
        <taxon>Bacillati</taxon>
        <taxon>Cyanobacteriota</taxon>
        <taxon>Cyanophyceae</taxon>
        <taxon>Nostocales</taxon>
        <taxon>Calotrichaceae</taxon>
        <taxon>Brunnivagina</taxon>
    </lineage>
</organism>
<dbReference type="RefSeq" id="WP_095723917.1">
    <property type="nucleotide sequence ID" value="NZ_NTFS01000341.1"/>
</dbReference>
<comment type="similarity">
    <text evidence="1 2">Belongs to the phD/YefM antitoxin family.</text>
</comment>
<evidence type="ECO:0000313" key="3">
    <source>
        <dbReference type="EMBL" id="PAX51746.1"/>
    </source>
</evidence>
<dbReference type="NCBIfam" id="TIGR01552">
    <property type="entry name" value="phd_fam"/>
    <property type="match status" value="1"/>
</dbReference>
<dbReference type="Gene3D" id="3.40.1620.10">
    <property type="entry name" value="YefM-like domain"/>
    <property type="match status" value="1"/>
</dbReference>